<accession>A0A420Y8I0</accession>
<feature type="region of interest" description="Disordered" evidence="1">
    <location>
        <begin position="67"/>
        <end position="98"/>
    </location>
</feature>
<feature type="compositionally biased region" description="Polar residues" evidence="1">
    <location>
        <begin position="1"/>
        <end position="22"/>
    </location>
</feature>
<comment type="caution">
    <text evidence="2">The sequence shown here is derived from an EMBL/GenBank/DDBJ whole genome shotgun (WGS) entry which is preliminary data.</text>
</comment>
<evidence type="ECO:0000313" key="2">
    <source>
        <dbReference type="EMBL" id="RKU44070.1"/>
    </source>
</evidence>
<name>A0A420Y8I0_9PEZI</name>
<evidence type="ECO:0000313" key="3">
    <source>
        <dbReference type="Proteomes" id="UP000275385"/>
    </source>
</evidence>
<gene>
    <name evidence="2" type="ORF">DL546_006733</name>
</gene>
<dbReference type="Proteomes" id="UP000275385">
    <property type="component" value="Unassembled WGS sequence"/>
</dbReference>
<reference evidence="2 3" key="1">
    <citation type="submission" date="2018-08" db="EMBL/GenBank/DDBJ databases">
        <title>Draft genome of the lignicolous fungus Coniochaeta pulveracea.</title>
        <authorList>
            <person name="Borstlap C.J."/>
            <person name="De Witt R.N."/>
            <person name="Botha A."/>
            <person name="Volschenk H."/>
        </authorList>
    </citation>
    <scope>NUCLEOTIDE SEQUENCE [LARGE SCALE GENOMIC DNA]</scope>
    <source>
        <strain evidence="2 3">CAB683</strain>
    </source>
</reference>
<feature type="region of interest" description="Disordered" evidence="1">
    <location>
        <begin position="1"/>
        <end position="29"/>
    </location>
</feature>
<sequence>MKLYQTSPYPSASRTIADQHPSQDMEDMDSFLSQPCKTVWCRGCGRMRSSDHVDDLKAHHFRRAAPLERTETRREVDGAKKSMDEDTIGSEEEEKTSV</sequence>
<evidence type="ECO:0000256" key="1">
    <source>
        <dbReference type="SAM" id="MobiDB-lite"/>
    </source>
</evidence>
<feature type="compositionally biased region" description="Basic and acidic residues" evidence="1">
    <location>
        <begin position="67"/>
        <end position="84"/>
    </location>
</feature>
<dbReference type="AlphaFoldDB" id="A0A420Y8I0"/>
<feature type="compositionally biased region" description="Acidic residues" evidence="1">
    <location>
        <begin position="85"/>
        <end position="98"/>
    </location>
</feature>
<keyword evidence="3" id="KW-1185">Reference proteome</keyword>
<dbReference type="EMBL" id="QVQW01000035">
    <property type="protein sequence ID" value="RKU44070.1"/>
    <property type="molecule type" value="Genomic_DNA"/>
</dbReference>
<proteinExistence type="predicted"/>
<organism evidence="2 3">
    <name type="scientific">Coniochaeta pulveracea</name>
    <dbReference type="NCBI Taxonomy" id="177199"/>
    <lineage>
        <taxon>Eukaryota</taxon>
        <taxon>Fungi</taxon>
        <taxon>Dikarya</taxon>
        <taxon>Ascomycota</taxon>
        <taxon>Pezizomycotina</taxon>
        <taxon>Sordariomycetes</taxon>
        <taxon>Sordariomycetidae</taxon>
        <taxon>Coniochaetales</taxon>
        <taxon>Coniochaetaceae</taxon>
        <taxon>Coniochaeta</taxon>
    </lineage>
</organism>
<protein>
    <submittedName>
        <fullName evidence="2">Uncharacterized protein</fullName>
    </submittedName>
</protein>